<dbReference type="RefSeq" id="WP_344693769.1">
    <property type="nucleotide sequence ID" value="NZ_BAABBF010000005.1"/>
</dbReference>
<dbReference type="Proteomes" id="UP001500523">
    <property type="component" value="Unassembled WGS sequence"/>
</dbReference>
<dbReference type="EMBL" id="BAABBF010000005">
    <property type="protein sequence ID" value="GAA3715694.1"/>
    <property type="molecule type" value="Genomic_DNA"/>
</dbReference>
<organism evidence="1 2">
    <name type="scientific">Sphingomonas cynarae</name>
    <dbReference type="NCBI Taxonomy" id="930197"/>
    <lineage>
        <taxon>Bacteria</taxon>
        <taxon>Pseudomonadati</taxon>
        <taxon>Pseudomonadota</taxon>
        <taxon>Alphaproteobacteria</taxon>
        <taxon>Sphingomonadales</taxon>
        <taxon>Sphingomonadaceae</taxon>
        <taxon>Sphingomonas</taxon>
    </lineage>
</organism>
<evidence type="ECO:0008006" key="3">
    <source>
        <dbReference type="Google" id="ProtNLM"/>
    </source>
</evidence>
<gene>
    <name evidence="1" type="ORF">GCM10022268_25360</name>
</gene>
<reference evidence="2" key="1">
    <citation type="journal article" date="2019" name="Int. J. Syst. Evol. Microbiol.">
        <title>The Global Catalogue of Microorganisms (GCM) 10K type strain sequencing project: providing services to taxonomists for standard genome sequencing and annotation.</title>
        <authorList>
            <consortium name="The Broad Institute Genomics Platform"/>
            <consortium name="The Broad Institute Genome Sequencing Center for Infectious Disease"/>
            <person name="Wu L."/>
            <person name="Ma J."/>
        </authorList>
    </citation>
    <scope>NUCLEOTIDE SEQUENCE [LARGE SCALE GENOMIC DNA]</scope>
    <source>
        <strain evidence="2">JCM 17498</strain>
    </source>
</reference>
<accession>A0ABP7EA93</accession>
<sequence length="291" mass="31988">MFDLWAAEHSVLREKVLERVFLTELSRVLLIAFKTPFEVLRSEFDANGYDVVVEARGIIRHIQLKATRVGGKRASVDVNLALAEKPGGCVVWFMADPATLSVGPFYWLGGEPGQSLAVPDGAVARHSRANASGVKGERTALRRVPMRRFIRMETVREVAEAMFGADHGHLLHAHLSTRGVDPATLDVSERLPWKDSTGLAQMIDGYVLAEAAGLGDPADYLARARAVAEATGQWRGSALELWVALFLEHRRDHFSGFLVGNDIAVASPPLLNELCVSLVWALRRTFPTRIS</sequence>
<evidence type="ECO:0000313" key="1">
    <source>
        <dbReference type="EMBL" id="GAA3715694.1"/>
    </source>
</evidence>
<evidence type="ECO:0000313" key="2">
    <source>
        <dbReference type="Proteomes" id="UP001500523"/>
    </source>
</evidence>
<keyword evidence="2" id="KW-1185">Reference proteome</keyword>
<name>A0ABP7EA93_9SPHN</name>
<protein>
    <recommendedName>
        <fullName evidence="3">DUF4365 domain-containing protein</fullName>
    </recommendedName>
</protein>
<proteinExistence type="predicted"/>
<comment type="caution">
    <text evidence="1">The sequence shown here is derived from an EMBL/GenBank/DDBJ whole genome shotgun (WGS) entry which is preliminary data.</text>
</comment>